<keyword evidence="2" id="KW-1185">Reference proteome</keyword>
<sequence length="294" mass="32945">MTTTFSKNVRLNLAFGNAKGDVTAPDFSKIRNQAKLVLEETKELLEAAYFDHDVVVNFQATPKPSNNEIYSDPNAKVNAMRLIMDSQGDITTVNDGVAHIAGFDGNECLQRVYTSNMSKFIRSEDEVGPALDYYYSRGFPEGQLRVEGEFPQACIKVNETVMWNGKEYPANKFLKNMAVFQEPDFSDMLTSTPLQQVKAIIASSVVEPGKAYIDKENGVAYFHINDLRQFLETSAGFGTTQELANVDGQTESYVPVYHVSDDSYPELNGYWAANVRVFVYSPYNPEVTQLTRID</sequence>
<dbReference type="Gene3D" id="1.10.3420.10">
    <property type="entry name" value="putative ntp pyrophosphohydrolase like domain"/>
    <property type="match status" value="1"/>
</dbReference>
<dbReference type="InterPro" id="IPR023292">
    <property type="entry name" value="NTP_PyroPHydrolase-like_dom_sf"/>
</dbReference>
<dbReference type="Proteomes" id="UP000325262">
    <property type="component" value="Segment"/>
</dbReference>
<accession>A0A5B9N2H1</accession>
<gene>
    <name evidence="1" type="ORF">CPT_Magnus_095</name>
</gene>
<protein>
    <recommendedName>
        <fullName evidence="3">PAS domain-containing protein</fullName>
    </recommendedName>
</protein>
<dbReference type="EMBL" id="MN045230">
    <property type="protein sequence ID" value="QEG07974.1"/>
    <property type="molecule type" value="Genomic_DNA"/>
</dbReference>
<proteinExistence type="predicted"/>
<evidence type="ECO:0008006" key="3">
    <source>
        <dbReference type="Google" id="ProtNLM"/>
    </source>
</evidence>
<evidence type="ECO:0000313" key="1">
    <source>
        <dbReference type="EMBL" id="QEG07974.1"/>
    </source>
</evidence>
<name>A0A5B9N2H1_9CAUD</name>
<evidence type="ECO:0000313" key="2">
    <source>
        <dbReference type="Proteomes" id="UP000325262"/>
    </source>
</evidence>
<reference evidence="1 2" key="1">
    <citation type="submission" date="2019-06" db="EMBL/GenBank/DDBJ databases">
        <title>Complete Genome Sequence of Klebsiella pneumoniae Myophage Magnus.</title>
        <authorList>
            <person name="Acevedo Ugarriza L.E."/>
            <person name="Michalik J."/>
            <person name="Newkirk H."/>
            <person name="Liu M."/>
            <person name="Gill J.J."/>
            <person name="Ramsey J."/>
        </authorList>
    </citation>
    <scope>NUCLEOTIDE SEQUENCE [LARGE SCALE GENOMIC DNA]</scope>
</reference>
<organism evidence="1 2">
    <name type="scientific">Klebsiella phage Magnus</name>
    <dbReference type="NCBI Taxonomy" id="2589660"/>
    <lineage>
        <taxon>Viruses</taxon>
        <taxon>Duplodnaviria</taxon>
        <taxon>Heunggongvirae</taxon>
        <taxon>Uroviricota</taxon>
        <taxon>Caudoviricetes</taxon>
        <taxon>Pantevenvirales</taxon>
        <taxon>Ackermannviridae</taxon>
        <taxon>Taipeivirus</taxon>
        <taxon>Taipeivirus magnus</taxon>
    </lineage>
</organism>